<sequence length="397" mass="44951">MAGIEIVPVDNLLRFLTFCKLPRLIYKGQKGFAPSLDAERWNLYSHKLNPHFKHVEAQEFLARRDGKWVGRIGAQVYKPEIQPVSTSRWQFGSLDAIDDIEVVRALTQAAEEWLRARGAETIVGPFAPDINGESGMLIDGFEATPMFLMPWHPPYLSRLIEALGYDKAKDLISYRHLSAEQDLSKERRIADRPEWRNRLKIRQLDRDHLKQGETALMSDLFNDAWRGNWGFVPLGKDELDGFADLMKYVMPPEFGIVLEFDGAPVSFAVALPNLHEITADFDGKLLPFNLFKLISRIRKHKFSTARLLLLGTRKTLQNSATGGAILLSLIEDMRRRSCVDASIVALEAGWVLEDNMGMRKPIEMFGGKIDKIHRVYEKRVAGAPPAATEAVREEATP</sequence>
<dbReference type="Proteomes" id="UP000245137">
    <property type="component" value="Unassembled WGS sequence"/>
</dbReference>
<dbReference type="InterPro" id="IPR016181">
    <property type="entry name" value="Acyl_CoA_acyltransferase"/>
</dbReference>
<dbReference type="InterPro" id="IPR039968">
    <property type="entry name" value="BcerS-like"/>
</dbReference>
<comment type="caution">
    <text evidence="1">The sequence shown here is derived from an EMBL/GenBank/DDBJ whole genome shotgun (WGS) entry which is preliminary data.</text>
</comment>
<dbReference type="OrthoDB" id="9806005at2"/>
<dbReference type="PANTHER" id="PTHR41368:SF1">
    <property type="entry name" value="PROTEIN YGHO"/>
    <property type="match status" value="1"/>
</dbReference>
<dbReference type="AlphaFoldDB" id="A0A2U1SQ04"/>
<dbReference type="PANTHER" id="PTHR41368">
    <property type="entry name" value="PROTEIN YGHO"/>
    <property type="match status" value="1"/>
</dbReference>
<evidence type="ECO:0000313" key="2">
    <source>
        <dbReference type="Proteomes" id="UP000245137"/>
    </source>
</evidence>
<accession>A0A2U1SQ04</accession>
<gene>
    <name evidence="1" type="ORF">C5689_11810</name>
</gene>
<dbReference type="SUPFAM" id="SSF55729">
    <property type="entry name" value="Acyl-CoA N-acyltransferases (Nat)"/>
    <property type="match status" value="1"/>
</dbReference>
<evidence type="ECO:0008006" key="3">
    <source>
        <dbReference type="Google" id="ProtNLM"/>
    </source>
</evidence>
<reference evidence="1 2" key="1">
    <citation type="journal article" date="2018" name="Appl. Microbiol. Biotechnol.">
        <title>Co-cultivation of the strictly anaerobic methanogen Methanosarcina barkeri with aerobic methanotrophs in an oxygen-limited membrane bioreactor.</title>
        <authorList>
            <person name="In 't Zandt M.H."/>
            <person name="van den Bosch T.J.M."/>
            <person name="Rijkers R."/>
            <person name="van Kessel M.A.H.J."/>
            <person name="Jetten M.S.M."/>
            <person name="Welte C.U."/>
        </authorList>
    </citation>
    <scope>NUCLEOTIDE SEQUENCE [LARGE SCALE GENOMIC DNA]</scope>
    <source>
        <strain evidence="1 2">DSM 17706</strain>
    </source>
</reference>
<proteinExistence type="predicted"/>
<keyword evidence="2" id="KW-1185">Reference proteome</keyword>
<protein>
    <recommendedName>
        <fullName evidence="3">N-acetyltransferase domain-containing protein</fullName>
    </recommendedName>
</protein>
<name>A0A2U1SQ04_METSR</name>
<organism evidence="1 2">
    <name type="scientific">Methylosinus sporium</name>
    <dbReference type="NCBI Taxonomy" id="428"/>
    <lineage>
        <taxon>Bacteria</taxon>
        <taxon>Pseudomonadati</taxon>
        <taxon>Pseudomonadota</taxon>
        <taxon>Alphaproteobacteria</taxon>
        <taxon>Hyphomicrobiales</taxon>
        <taxon>Methylocystaceae</taxon>
        <taxon>Methylosinus</taxon>
    </lineage>
</organism>
<dbReference type="EMBL" id="PUIV01000017">
    <property type="protein sequence ID" value="PWB93675.1"/>
    <property type="molecule type" value="Genomic_DNA"/>
</dbReference>
<dbReference type="Gene3D" id="3.40.630.30">
    <property type="match status" value="1"/>
</dbReference>
<dbReference type="RefSeq" id="WP_108917470.1">
    <property type="nucleotide sequence ID" value="NZ_BGJY01000009.1"/>
</dbReference>
<evidence type="ECO:0000313" key="1">
    <source>
        <dbReference type="EMBL" id="PWB93675.1"/>
    </source>
</evidence>